<dbReference type="Pfam" id="PF01369">
    <property type="entry name" value="Sec7"/>
    <property type="match status" value="1"/>
</dbReference>
<gene>
    <name evidence="3" type="ORF">MICPUN_85968</name>
</gene>
<dbReference type="CDD" id="cd00171">
    <property type="entry name" value="Sec7"/>
    <property type="match status" value="1"/>
</dbReference>
<dbReference type="OMA" id="GIASMHE"/>
<dbReference type="GO" id="GO:0005829">
    <property type="term" value="C:cytosol"/>
    <property type="evidence" value="ECO:0007669"/>
    <property type="project" value="UniProtKB-SubCell"/>
</dbReference>
<dbReference type="GO" id="GO:0032012">
    <property type="term" value="P:regulation of ARF protein signal transduction"/>
    <property type="evidence" value="ECO:0007669"/>
    <property type="project" value="InterPro"/>
</dbReference>
<evidence type="ECO:0000256" key="1">
    <source>
        <dbReference type="ARBA" id="ARBA00004514"/>
    </source>
</evidence>
<dbReference type="InterPro" id="IPR000904">
    <property type="entry name" value="Sec7_dom"/>
</dbReference>
<evidence type="ECO:0000313" key="4">
    <source>
        <dbReference type="Proteomes" id="UP000002009"/>
    </source>
</evidence>
<accession>C1FHQ6</accession>
<dbReference type="SMART" id="SM00222">
    <property type="entry name" value="Sec7"/>
    <property type="match status" value="1"/>
</dbReference>
<dbReference type="PROSITE" id="PS50190">
    <property type="entry name" value="SEC7"/>
    <property type="match status" value="1"/>
</dbReference>
<dbReference type="InterPro" id="IPR035999">
    <property type="entry name" value="Sec7_dom_sf"/>
</dbReference>
<dbReference type="GO" id="GO:0005802">
    <property type="term" value="C:trans-Golgi network"/>
    <property type="evidence" value="ECO:0007669"/>
    <property type="project" value="TreeGrafter"/>
</dbReference>
<dbReference type="FunFam" id="1.10.1000.11:FF:000002">
    <property type="entry name" value="Cytohesin 1"/>
    <property type="match status" value="1"/>
</dbReference>
<dbReference type="Proteomes" id="UP000002009">
    <property type="component" value="Chromosome 10"/>
</dbReference>
<dbReference type="AlphaFoldDB" id="C1FHQ6"/>
<dbReference type="KEGG" id="mis:MICPUN_85968"/>
<dbReference type="eggNOG" id="KOG0929">
    <property type="taxonomic scope" value="Eukaryota"/>
</dbReference>
<evidence type="ECO:0000259" key="2">
    <source>
        <dbReference type="PROSITE" id="PS50190"/>
    </source>
</evidence>
<protein>
    <recommendedName>
        <fullName evidence="2">SEC7 domain-containing protein</fullName>
    </recommendedName>
</protein>
<name>C1FHQ6_MICCC</name>
<dbReference type="SUPFAM" id="SSF48425">
    <property type="entry name" value="Sec7 domain"/>
    <property type="match status" value="1"/>
</dbReference>
<evidence type="ECO:0000313" key="3">
    <source>
        <dbReference type="EMBL" id="ACO69861.1"/>
    </source>
</evidence>
<dbReference type="PANTHER" id="PTHR10663">
    <property type="entry name" value="GUANYL-NUCLEOTIDE EXCHANGE FACTOR"/>
    <property type="match status" value="1"/>
</dbReference>
<dbReference type="GeneID" id="8246881"/>
<keyword evidence="4" id="KW-1185">Reference proteome</keyword>
<dbReference type="OrthoDB" id="430364at2759"/>
<dbReference type="Gene3D" id="1.10.220.20">
    <property type="match status" value="1"/>
</dbReference>
<dbReference type="STRING" id="296587.C1FHQ6"/>
<dbReference type="PANTHER" id="PTHR10663:SF375">
    <property type="entry name" value="LD29171P"/>
    <property type="match status" value="1"/>
</dbReference>
<dbReference type="InParanoid" id="C1FHQ6"/>
<reference evidence="3 4" key="1">
    <citation type="journal article" date="2009" name="Science">
        <title>Green evolution and dynamic adaptations revealed by genomes of the marine picoeukaryotes Micromonas.</title>
        <authorList>
            <person name="Worden A.Z."/>
            <person name="Lee J.H."/>
            <person name="Mock T."/>
            <person name="Rouze P."/>
            <person name="Simmons M.P."/>
            <person name="Aerts A.L."/>
            <person name="Allen A.E."/>
            <person name="Cuvelier M.L."/>
            <person name="Derelle E."/>
            <person name="Everett M.V."/>
            <person name="Foulon E."/>
            <person name="Grimwood J."/>
            <person name="Gundlach H."/>
            <person name="Henrissat B."/>
            <person name="Napoli C."/>
            <person name="McDonald S.M."/>
            <person name="Parker M.S."/>
            <person name="Rombauts S."/>
            <person name="Salamov A."/>
            <person name="Von Dassow P."/>
            <person name="Badger J.H."/>
            <person name="Coutinho P.M."/>
            <person name="Demir E."/>
            <person name="Dubchak I."/>
            <person name="Gentemann C."/>
            <person name="Eikrem W."/>
            <person name="Gready J.E."/>
            <person name="John U."/>
            <person name="Lanier W."/>
            <person name="Lindquist E.A."/>
            <person name="Lucas S."/>
            <person name="Mayer K.F."/>
            <person name="Moreau H."/>
            <person name="Not F."/>
            <person name="Otillar R."/>
            <person name="Panaud O."/>
            <person name="Pangilinan J."/>
            <person name="Paulsen I."/>
            <person name="Piegu B."/>
            <person name="Poliakov A."/>
            <person name="Robbens S."/>
            <person name="Schmutz J."/>
            <person name="Toulza E."/>
            <person name="Wyss T."/>
            <person name="Zelensky A."/>
            <person name="Zhou K."/>
            <person name="Armbrust E.V."/>
            <person name="Bhattacharya D."/>
            <person name="Goodenough U.W."/>
            <person name="Van de Peer Y."/>
            <person name="Grigoriev I.V."/>
        </authorList>
    </citation>
    <scope>NUCLEOTIDE SEQUENCE [LARGE SCALE GENOMIC DNA]</scope>
    <source>
        <strain evidence="4">RCC299 / NOUM17</strain>
    </source>
</reference>
<dbReference type="GO" id="GO:0005085">
    <property type="term" value="F:guanyl-nucleotide exchange factor activity"/>
    <property type="evidence" value="ECO:0007669"/>
    <property type="project" value="InterPro"/>
</dbReference>
<dbReference type="Gene3D" id="1.10.1000.11">
    <property type="entry name" value="Arf Nucleotide-binding Site Opener,domain 2"/>
    <property type="match status" value="1"/>
</dbReference>
<feature type="non-terminal residue" evidence="3">
    <location>
        <position position="190"/>
    </location>
</feature>
<dbReference type="InterPro" id="IPR023394">
    <property type="entry name" value="Sec7_C_sf"/>
</dbReference>
<proteinExistence type="predicted"/>
<sequence>MKARKASVEAAVSAFNAKPGLGSLAGCPDLDVHDPDAVAAFLLAAKGLDKTAIGELLGGFDDDEVAVMRAFVKSHDFVGNEFDVALRRFMSAFRLPGEAQKIDRLMEAFAAKYCENNPNVFADPDAAYVLAFAVIMLNTDAHNPNMDTKMTKADFIGMATSAESGASMDVAMLGTIFDRIVGEEIVMKDD</sequence>
<dbReference type="RefSeq" id="XP_002508603.1">
    <property type="nucleotide sequence ID" value="XM_002508557.1"/>
</dbReference>
<comment type="subcellular location">
    <subcellularLocation>
        <location evidence="1">Cytoplasm</location>
        <location evidence="1">Cytosol</location>
    </subcellularLocation>
</comment>
<dbReference type="EMBL" id="CP001576">
    <property type="protein sequence ID" value="ACO69861.1"/>
    <property type="molecule type" value="Genomic_DNA"/>
</dbReference>
<organism evidence="3 4">
    <name type="scientific">Micromonas commoda (strain RCC299 / NOUM17 / CCMP2709)</name>
    <name type="common">Picoplanktonic green alga</name>
    <dbReference type="NCBI Taxonomy" id="296587"/>
    <lineage>
        <taxon>Eukaryota</taxon>
        <taxon>Viridiplantae</taxon>
        <taxon>Chlorophyta</taxon>
        <taxon>Mamiellophyceae</taxon>
        <taxon>Mamiellales</taxon>
        <taxon>Mamiellaceae</taxon>
        <taxon>Micromonas</taxon>
    </lineage>
</organism>
<feature type="domain" description="SEC7" evidence="2">
    <location>
        <begin position="2"/>
        <end position="183"/>
    </location>
</feature>